<dbReference type="Proteomes" id="UP000609172">
    <property type="component" value="Unassembled WGS sequence"/>
</dbReference>
<dbReference type="AlphaFoldDB" id="A0A934UJT8"/>
<accession>A0A934UJT8</accession>
<name>A0A934UJT8_9FLAO</name>
<feature type="transmembrane region" description="Helical" evidence="1">
    <location>
        <begin position="34"/>
        <end position="51"/>
    </location>
</feature>
<dbReference type="RefSeq" id="WP_200105842.1">
    <property type="nucleotide sequence ID" value="NZ_JAEHFV010000003.1"/>
</dbReference>
<feature type="domain" description="Uncharacterized protein YyaB-like PH" evidence="2">
    <location>
        <begin position="53"/>
        <end position="126"/>
    </location>
</feature>
<dbReference type="Pfam" id="PF06713">
    <property type="entry name" value="bPH_4"/>
    <property type="match status" value="1"/>
</dbReference>
<protein>
    <submittedName>
        <fullName evidence="3">PH domain-containing protein</fullName>
    </submittedName>
</protein>
<gene>
    <name evidence="3" type="ORF">I5M07_08605</name>
</gene>
<comment type="caution">
    <text evidence="3">The sequence shown here is derived from an EMBL/GenBank/DDBJ whole genome shotgun (WGS) entry which is preliminary data.</text>
</comment>
<keyword evidence="1" id="KW-0472">Membrane</keyword>
<feature type="transmembrane region" description="Helical" evidence="1">
    <location>
        <begin position="12"/>
        <end position="28"/>
    </location>
</feature>
<proteinExistence type="predicted"/>
<dbReference type="GO" id="GO:0030153">
    <property type="term" value="P:bacteriocin immunity"/>
    <property type="evidence" value="ECO:0007669"/>
    <property type="project" value="InterPro"/>
</dbReference>
<evidence type="ECO:0000256" key="1">
    <source>
        <dbReference type="SAM" id="Phobius"/>
    </source>
</evidence>
<reference evidence="3" key="1">
    <citation type="submission" date="2020-12" db="EMBL/GenBank/DDBJ databases">
        <title>Bacterial novel species Flavobacterium sp. SE-1-e isolated from soil.</title>
        <authorList>
            <person name="Jung H.-Y."/>
        </authorList>
    </citation>
    <scope>NUCLEOTIDE SEQUENCE</scope>
    <source>
        <strain evidence="3">SE-1-e</strain>
    </source>
</reference>
<evidence type="ECO:0000313" key="4">
    <source>
        <dbReference type="Proteomes" id="UP000609172"/>
    </source>
</evidence>
<evidence type="ECO:0000259" key="2">
    <source>
        <dbReference type="Pfam" id="PF06713"/>
    </source>
</evidence>
<keyword evidence="4" id="KW-1185">Reference proteome</keyword>
<sequence>MKVYKSKIGMELVIPISVLFSWIIYTSVMEKKWMALLIIILTSAFICYTFLSTKYTIEKENLNIKCGFFVSKNIEIKTIRKISETHNILSSPAGSIDRLEIVYNKFDSILISPKDKKRFLEDLKIINPELEINYRKNK</sequence>
<keyword evidence="1" id="KW-1133">Transmembrane helix</keyword>
<dbReference type="InterPro" id="IPR009589">
    <property type="entry name" value="PH_YyaB-like"/>
</dbReference>
<keyword evidence="1" id="KW-0812">Transmembrane</keyword>
<dbReference type="EMBL" id="JAEHFV010000003">
    <property type="protein sequence ID" value="MBK0369899.1"/>
    <property type="molecule type" value="Genomic_DNA"/>
</dbReference>
<evidence type="ECO:0000313" key="3">
    <source>
        <dbReference type="EMBL" id="MBK0369899.1"/>
    </source>
</evidence>
<organism evidence="3 4">
    <name type="scientific">Flavobacterium agrisoli</name>
    <dbReference type="NCBI Taxonomy" id="2793066"/>
    <lineage>
        <taxon>Bacteria</taxon>
        <taxon>Pseudomonadati</taxon>
        <taxon>Bacteroidota</taxon>
        <taxon>Flavobacteriia</taxon>
        <taxon>Flavobacteriales</taxon>
        <taxon>Flavobacteriaceae</taxon>
        <taxon>Flavobacterium</taxon>
    </lineage>
</organism>